<evidence type="ECO:0000256" key="1">
    <source>
        <dbReference type="ARBA" id="ARBA00000086"/>
    </source>
</evidence>
<dbReference type="GO" id="GO:0003677">
    <property type="term" value="F:DNA binding"/>
    <property type="evidence" value="ECO:0007669"/>
    <property type="project" value="InterPro"/>
</dbReference>
<protein>
    <recommendedName>
        <fullName evidence="10">DNA-3-methyladenine glycosylase</fullName>
        <ecNumber evidence="4">3.2.2.21</ecNumber>
    </recommendedName>
    <alternativeName>
        <fullName evidence="11">3-alkyladenine DNA glycosylase</fullName>
    </alternativeName>
    <alternativeName>
        <fullName evidence="8">3-methyladenine DNA glycosidase</fullName>
    </alternativeName>
    <alternativeName>
        <fullName evidence="13">ADPG</fullName>
    </alternativeName>
    <alternativeName>
        <fullName evidence="12">N-methylpurine-DNA glycosylase</fullName>
    </alternativeName>
</protein>
<evidence type="ECO:0000256" key="5">
    <source>
        <dbReference type="ARBA" id="ARBA00022763"/>
    </source>
</evidence>
<reference evidence="14" key="1">
    <citation type="submission" date="2022-01" db="EMBL/GenBank/DDBJ databases">
        <title>Genome Sequence Resource for Two Populations of Ditylenchus destructor, the Migratory Endoparasitic Phytonematode.</title>
        <authorList>
            <person name="Zhang H."/>
            <person name="Lin R."/>
            <person name="Xie B."/>
        </authorList>
    </citation>
    <scope>NUCLEOTIDE SEQUENCE</scope>
    <source>
        <strain evidence="14">BazhouSP</strain>
    </source>
</reference>
<evidence type="ECO:0000313" key="14">
    <source>
        <dbReference type="EMBL" id="KAI1720199.1"/>
    </source>
</evidence>
<proteinExistence type="inferred from homology"/>
<dbReference type="NCBIfam" id="TIGR00567">
    <property type="entry name" value="3mg"/>
    <property type="match status" value="1"/>
</dbReference>
<dbReference type="SUPFAM" id="SSF50486">
    <property type="entry name" value="FMT C-terminal domain-like"/>
    <property type="match status" value="1"/>
</dbReference>
<evidence type="ECO:0000256" key="11">
    <source>
        <dbReference type="ARBA" id="ARBA00076879"/>
    </source>
</evidence>
<dbReference type="Gene3D" id="3.10.300.10">
    <property type="entry name" value="Methylpurine-DNA glycosylase (MPG)"/>
    <property type="match status" value="1"/>
</dbReference>
<evidence type="ECO:0000256" key="6">
    <source>
        <dbReference type="ARBA" id="ARBA00022801"/>
    </source>
</evidence>
<comment type="subunit">
    <text evidence="9">Binds MBD1. Binds SSBP1.</text>
</comment>
<evidence type="ECO:0000256" key="13">
    <source>
        <dbReference type="ARBA" id="ARBA00082988"/>
    </source>
</evidence>
<dbReference type="CDD" id="cd00540">
    <property type="entry name" value="AAG"/>
    <property type="match status" value="1"/>
</dbReference>
<evidence type="ECO:0000256" key="12">
    <source>
        <dbReference type="ARBA" id="ARBA00078171"/>
    </source>
</evidence>
<dbReference type="EC" id="3.2.2.21" evidence="4"/>
<evidence type="ECO:0000256" key="3">
    <source>
        <dbReference type="ARBA" id="ARBA00009232"/>
    </source>
</evidence>
<evidence type="ECO:0000256" key="7">
    <source>
        <dbReference type="ARBA" id="ARBA00023204"/>
    </source>
</evidence>
<comment type="caution">
    <text evidence="14">The sequence shown here is derived from an EMBL/GenBank/DDBJ whole genome shotgun (WGS) entry which is preliminary data.</text>
</comment>
<dbReference type="Proteomes" id="UP001201812">
    <property type="component" value="Unassembled WGS sequence"/>
</dbReference>
<accession>A0AAD4NCJ9</accession>
<evidence type="ECO:0000256" key="2">
    <source>
        <dbReference type="ARBA" id="ARBA00002421"/>
    </source>
</evidence>
<keyword evidence="6" id="KW-0378">Hydrolase</keyword>
<dbReference type="PANTHER" id="PTHR10429">
    <property type="entry name" value="DNA-3-METHYLADENINE GLYCOSYLASE"/>
    <property type="match status" value="1"/>
</dbReference>
<name>A0AAD4NCJ9_9BILA</name>
<dbReference type="HAMAP" id="MF_00527">
    <property type="entry name" value="3MGH"/>
    <property type="match status" value="1"/>
</dbReference>
<evidence type="ECO:0000256" key="9">
    <source>
        <dbReference type="ARBA" id="ARBA00066187"/>
    </source>
</evidence>
<dbReference type="FunFam" id="3.10.300.10:FF:000001">
    <property type="entry name" value="Putative 3-methyladenine DNA glycosylase"/>
    <property type="match status" value="1"/>
</dbReference>
<sequence>MNLLNPFSDSLQVPPNMPSDWIKLPSSFYLKSDVVSLTREFLGKIIVTTFDGHITAARIVEAEAYAGVNDRASHAYNGRRTARTEIMYCEGGTAYVYLCYGMHNLFNVIVNERDVPHGILIRAAEPLLGIEQMLIRTGKTSVDDRTLTKGPANVCKALGIRVSHTGLSLLNSQIWIASDGFQYQDSEIAITARIGVNYAGEDALLPYRFLVRGNRYVSGKKIS</sequence>
<dbReference type="PANTHER" id="PTHR10429:SF0">
    <property type="entry name" value="DNA-3-METHYLADENINE GLYCOSYLASE"/>
    <property type="match status" value="1"/>
</dbReference>
<keyword evidence="7" id="KW-0234">DNA repair</keyword>
<dbReference type="InterPro" id="IPR003180">
    <property type="entry name" value="MPG"/>
</dbReference>
<organism evidence="14 15">
    <name type="scientific">Ditylenchus destructor</name>
    <dbReference type="NCBI Taxonomy" id="166010"/>
    <lineage>
        <taxon>Eukaryota</taxon>
        <taxon>Metazoa</taxon>
        <taxon>Ecdysozoa</taxon>
        <taxon>Nematoda</taxon>
        <taxon>Chromadorea</taxon>
        <taxon>Rhabditida</taxon>
        <taxon>Tylenchina</taxon>
        <taxon>Tylenchomorpha</taxon>
        <taxon>Sphaerularioidea</taxon>
        <taxon>Anguinidae</taxon>
        <taxon>Anguininae</taxon>
        <taxon>Ditylenchus</taxon>
    </lineage>
</organism>
<comment type="catalytic activity">
    <reaction evidence="1">
        <text>Hydrolysis of alkylated DNA, releasing 3-methyladenine, 3-methylguanine, 7-methylguanine and 7-methyladenine.</text>
        <dbReference type="EC" id="3.2.2.21"/>
    </reaction>
</comment>
<comment type="similarity">
    <text evidence="3">Belongs to the DNA glycosylase MPG family.</text>
</comment>
<evidence type="ECO:0000256" key="8">
    <source>
        <dbReference type="ARBA" id="ARBA00033426"/>
    </source>
</evidence>
<dbReference type="InterPro" id="IPR036995">
    <property type="entry name" value="MPG_sf"/>
</dbReference>
<dbReference type="InterPro" id="IPR011034">
    <property type="entry name" value="Formyl_transferase-like_C_sf"/>
</dbReference>
<gene>
    <name evidence="14" type="ORF">DdX_05575</name>
</gene>
<dbReference type="GO" id="GO:0006284">
    <property type="term" value="P:base-excision repair"/>
    <property type="evidence" value="ECO:0007669"/>
    <property type="project" value="InterPro"/>
</dbReference>
<dbReference type="GO" id="GO:0003905">
    <property type="term" value="F:alkylbase DNA N-glycosylase activity"/>
    <property type="evidence" value="ECO:0007669"/>
    <property type="project" value="UniProtKB-EC"/>
</dbReference>
<keyword evidence="15" id="KW-1185">Reference proteome</keyword>
<evidence type="ECO:0000256" key="4">
    <source>
        <dbReference type="ARBA" id="ARBA00012000"/>
    </source>
</evidence>
<evidence type="ECO:0000256" key="10">
    <source>
        <dbReference type="ARBA" id="ARBA00068926"/>
    </source>
</evidence>
<dbReference type="Pfam" id="PF02245">
    <property type="entry name" value="Pur_DNA_glyco"/>
    <property type="match status" value="1"/>
</dbReference>
<evidence type="ECO:0000313" key="15">
    <source>
        <dbReference type="Proteomes" id="UP001201812"/>
    </source>
</evidence>
<comment type="function">
    <text evidence="2">Hydrolysis of the deoxyribose N-glycosidic bond to excise 3-methyladenine, and 7-methylguanine from the damaged DNA polymer formed by alkylation lesions.</text>
</comment>
<keyword evidence="5" id="KW-0227">DNA damage</keyword>
<dbReference type="AlphaFoldDB" id="A0AAD4NCJ9"/>
<dbReference type="EMBL" id="JAKKPZ010000006">
    <property type="protein sequence ID" value="KAI1720199.1"/>
    <property type="molecule type" value="Genomic_DNA"/>
</dbReference>